<keyword evidence="3" id="KW-1185">Reference proteome</keyword>
<proteinExistence type="predicted"/>
<organism evidence="2 3">
    <name type="scientific">Algisphaera agarilytica</name>
    <dbReference type="NCBI Taxonomy" id="1385975"/>
    <lineage>
        <taxon>Bacteria</taxon>
        <taxon>Pseudomonadati</taxon>
        <taxon>Planctomycetota</taxon>
        <taxon>Phycisphaerae</taxon>
        <taxon>Phycisphaerales</taxon>
        <taxon>Phycisphaeraceae</taxon>
        <taxon>Algisphaera</taxon>
    </lineage>
</organism>
<dbReference type="RefSeq" id="WP_184678438.1">
    <property type="nucleotide sequence ID" value="NZ_JACHGY010000001.1"/>
</dbReference>
<dbReference type="Gene3D" id="1.20.120.450">
    <property type="entry name" value="dinb family like domain"/>
    <property type="match status" value="1"/>
</dbReference>
<evidence type="ECO:0000259" key="1">
    <source>
        <dbReference type="Pfam" id="PF12867"/>
    </source>
</evidence>
<dbReference type="InterPro" id="IPR034660">
    <property type="entry name" value="DinB/YfiT-like"/>
</dbReference>
<sequence>MIRNILNLRYAANLDYAHRLVEGLDEAQANEAPAEGMNTPRWIIGHLAQTADQVGLGWVLEMDRTIPEWDAWFDLGTLPSDLAEEQPSLAEALDHLDRLHGVVSERVLASPPSFFERSLHDVAPERFRKRFPTVGNALAHIMLSHEMQHLGQLSAWRRVKGLSAV</sequence>
<evidence type="ECO:0000313" key="3">
    <source>
        <dbReference type="Proteomes" id="UP000541810"/>
    </source>
</evidence>
<dbReference type="Proteomes" id="UP000541810">
    <property type="component" value="Unassembled WGS sequence"/>
</dbReference>
<dbReference type="SUPFAM" id="SSF109854">
    <property type="entry name" value="DinB/YfiT-like putative metalloenzymes"/>
    <property type="match status" value="1"/>
</dbReference>
<protein>
    <recommendedName>
        <fullName evidence="1">DinB-like domain-containing protein</fullName>
    </recommendedName>
</protein>
<gene>
    <name evidence="2" type="ORF">HNQ40_002752</name>
</gene>
<dbReference type="InterPro" id="IPR024775">
    <property type="entry name" value="DinB-like"/>
</dbReference>
<evidence type="ECO:0000313" key="2">
    <source>
        <dbReference type="EMBL" id="MBB6430946.1"/>
    </source>
</evidence>
<accession>A0A7X0H805</accession>
<reference evidence="2 3" key="1">
    <citation type="submission" date="2020-08" db="EMBL/GenBank/DDBJ databases">
        <title>Genomic Encyclopedia of Type Strains, Phase IV (KMG-IV): sequencing the most valuable type-strain genomes for metagenomic binning, comparative biology and taxonomic classification.</title>
        <authorList>
            <person name="Goeker M."/>
        </authorList>
    </citation>
    <scope>NUCLEOTIDE SEQUENCE [LARGE SCALE GENOMIC DNA]</scope>
    <source>
        <strain evidence="2 3">DSM 103725</strain>
    </source>
</reference>
<name>A0A7X0H805_9BACT</name>
<dbReference type="AlphaFoldDB" id="A0A7X0H805"/>
<dbReference type="Pfam" id="PF12867">
    <property type="entry name" value="DinB_2"/>
    <property type="match status" value="1"/>
</dbReference>
<feature type="domain" description="DinB-like" evidence="1">
    <location>
        <begin position="13"/>
        <end position="153"/>
    </location>
</feature>
<comment type="caution">
    <text evidence="2">The sequence shown here is derived from an EMBL/GenBank/DDBJ whole genome shotgun (WGS) entry which is preliminary data.</text>
</comment>
<dbReference type="EMBL" id="JACHGY010000001">
    <property type="protein sequence ID" value="MBB6430946.1"/>
    <property type="molecule type" value="Genomic_DNA"/>
</dbReference>